<protein>
    <submittedName>
        <fullName evidence="1">Uncharacterized protein</fullName>
    </submittedName>
</protein>
<dbReference type="InterPro" id="IPR036249">
    <property type="entry name" value="Thioredoxin-like_sf"/>
</dbReference>
<organism evidence="1 2">
    <name type="scientific">Hyphomonas pacifica</name>
    <dbReference type="NCBI Taxonomy" id="1280941"/>
    <lineage>
        <taxon>Bacteria</taxon>
        <taxon>Pseudomonadati</taxon>
        <taxon>Pseudomonadota</taxon>
        <taxon>Alphaproteobacteria</taxon>
        <taxon>Hyphomonadales</taxon>
        <taxon>Hyphomonadaceae</taxon>
        <taxon>Hyphomonas</taxon>
    </lineage>
</organism>
<dbReference type="InterPro" id="IPR036282">
    <property type="entry name" value="Glutathione-S-Trfase_C_sf"/>
</dbReference>
<dbReference type="EMBL" id="AWFB01000005">
    <property type="protein sequence ID" value="RAN35305.1"/>
    <property type="molecule type" value="Genomic_DNA"/>
</dbReference>
<dbReference type="STRING" id="1280941.HY2_06850"/>
<comment type="caution">
    <text evidence="1">The sequence shown here is derived from an EMBL/GenBank/DDBJ whole genome shotgun (WGS) entry which is preliminary data.</text>
</comment>
<reference evidence="1 2" key="1">
    <citation type="submission" date="2013-04" db="EMBL/GenBank/DDBJ databases">
        <title>Hyphomonas sp. T24B3 Genome Sequencing.</title>
        <authorList>
            <person name="Lai Q."/>
            <person name="Shao Z."/>
        </authorList>
    </citation>
    <scope>NUCLEOTIDE SEQUENCE [LARGE SCALE GENOMIC DNA]</scope>
    <source>
        <strain evidence="1 2">T24B3</strain>
    </source>
</reference>
<keyword evidence="2" id="KW-1185">Reference proteome</keyword>
<name>A0A062TXP1_9PROT</name>
<dbReference type="PROSITE" id="PS51354">
    <property type="entry name" value="GLUTAREDOXIN_2"/>
    <property type="match status" value="1"/>
</dbReference>
<dbReference type="SUPFAM" id="SSF47616">
    <property type="entry name" value="GST C-terminal domain-like"/>
    <property type="match status" value="1"/>
</dbReference>
<dbReference type="Gene3D" id="1.20.1050.10">
    <property type="match status" value="1"/>
</dbReference>
<sequence length="222" mass="24637">MTPDSAAPHTLYSFRRCPYAMRARMGLSMAGIPVRVREIVLKDKPAEMLEASPKGTVPVLVTLSGTVVDESLDVMRWALAQNDPEGWTAADPQTTAELIARNDGRFKQALDRYKYPNRYAAESLVPGAARAEGLEVLADLDSRIAANGGQLVRKTRSLADIAIFPFVRQFAHTDMDWFNDQPLPYVQAWLEGHKQSHLFKGIMTKYEPWSPGADEPLLPVVG</sequence>
<dbReference type="InterPro" id="IPR004045">
    <property type="entry name" value="Glutathione_S-Trfase_N"/>
</dbReference>
<dbReference type="Proteomes" id="UP000249123">
    <property type="component" value="Unassembled WGS sequence"/>
</dbReference>
<dbReference type="PROSITE" id="PS50404">
    <property type="entry name" value="GST_NTER"/>
    <property type="match status" value="1"/>
</dbReference>
<dbReference type="GO" id="GO:0005737">
    <property type="term" value="C:cytoplasm"/>
    <property type="evidence" value="ECO:0007669"/>
    <property type="project" value="TreeGrafter"/>
</dbReference>
<evidence type="ECO:0000313" key="1">
    <source>
        <dbReference type="EMBL" id="RAN35305.1"/>
    </source>
</evidence>
<dbReference type="SUPFAM" id="SSF52833">
    <property type="entry name" value="Thioredoxin-like"/>
    <property type="match status" value="1"/>
</dbReference>
<accession>A0A062TXP1</accession>
<dbReference type="PANTHER" id="PTHR43968:SF6">
    <property type="entry name" value="GLUTATHIONE S-TRANSFERASE OMEGA"/>
    <property type="match status" value="1"/>
</dbReference>
<dbReference type="Pfam" id="PF13417">
    <property type="entry name" value="GST_N_3"/>
    <property type="match status" value="1"/>
</dbReference>
<dbReference type="InterPro" id="IPR050983">
    <property type="entry name" value="GST_Omega/HSP26"/>
</dbReference>
<dbReference type="CDD" id="cd03060">
    <property type="entry name" value="GST_N_Omega_like"/>
    <property type="match status" value="1"/>
</dbReference>
<gene>
    <name evidence="1" type="ORF">HY3_08380</name>
</gene>
<dbReference type="PANTHER" id="PTHR43968">
    <property type="match status" value="1"/>
</dbReference>
<dbReference type="eggNOG" id="COG0625">
    <property type="taxonomic scope" value="Bacteria"/>
</dbReference>
<proteinExistence type="predicted"/>
<dbReference type="OrthoDB" id="9813092at2"/>
<dbReference type="AlphaFoldDB" id="A0A062TXP1"/>
<dbReference type="Gene3D" id="3.40.30.10">
    <property type="entry name" value="Glutaredoxin"/>
    <property type="match status" value="1"/>
</dbReference>
<evidence type="ECO:0000313" key="2">
    <source>
        <dbReference type="Proteomes" id="UP000249123"/>
    </source>
</evidence>
<dbReference type="CDD" id="cd03196">
    <property type="entry name" value="GST_C_5"/>
    <property type="match status" value="1"/>
</dbReference>
<dbReference type="RefSeq" id="WP_034823877.1">
    <property type="nucleotide sequence ID" value="NZ_AWFA01000002.1"/>
</dbReference>